<feature type="non-terminal residue" evidence="4">
    <location>
        <position position="1"/>
    </location>
</feature>
<feature type="domain" description="Methyltransferase type 11" evidence="3">
    <location>
        <begin position="120"/>
        <end position="184"/>
    </location>
</feature>
<dbReference type="EMBL" id="AHAM01000050">
    <property type="protein sequence ID" value="EHK57889.1"/>
    <property type="molecule type" value="Genomic_DNA"/>
</dbReference>
<dbReference type="SUPFAM" id="SSF53335">
    <property type="entry name" value="S-adenosyl-L-methionine-dependent methyltransferases"/>
    <property type="match status" value="1"/>
</dbReference>
<gene>
    <name evidence="4" type="ORF">MAXJ12_07469</name>
</gene>
<evidence type="ECO:0000313" key="5">
    <source>
        <dbReference type="Proteomes" id="UP000003250"/>
    </source>
</evidence>
<keyword evidence="2 4" id="KW-0808">Transferase</keyword>
<evidence type="ECO:0000256" key="1">
    <source>
        <dbReference type="ARBA" id="ARBA00022603"/>
    </source>
</evidence>
<dbReference type="Gene3D" id="3.40.50.150">
    <property type="entry name" value="Vaccinia Virus protein VP39"/>
    <property type="match status" value="1"/>
</dbReference>
<dbReference type="PATRIC" id="fig|1107882.3.peg.1461"/>
<dbReference type="PANTHER" id="PTHR13090:SF1">
    <property type="entry name" value="ARGININE-HYDROXYLASE NDUFAF5, MITOCHONDRIAL"/>
    <property type="match status" value="1"/>
</dbReference>
<name>H0HMX7_9HYPH</name>
<keyword evidence="1 4" id="KW-0489">Methyltransferase</keyword>
<proteinExistence type="predicted"/>
<accession>H0HMX7</accession>
<dbReference type="GO" id="GO:0008757">
    <property type="term" value="F:S-adenosylmethionine-dependent methyltransferase activity"/>
    <property type="evidence" value="ECO:0007669"/>
    <property type="project" value="InterPro"/>
</dbReference>
<dbReference type="InterPro" id="IPR029063">
    <property type="entry name" value="SAM-dependent_MTases_sf"/>
</dbReference>
<dbReference type="Proteomes" id="UP000003250">
    <property type="component" value="Unassembled WGS sequence"/>
</dbReference>
<keyword evidence="5" id="KW-1185">Reference proteome</keyword>
<protein>
    <submittedName>
        <fullName evidence="4">Type 11 methyltransferase</fullName>
    </submittedName>
</protein>
<dbReference type="Pfam" id="PF08241">
    <property type="entry name" value="Methyltransf_11"/>
    <property type="match status" value="1"/>
</dbReference>
<evidence type="ECO:0000259" key="3">
    <source>
        <dbReference type="Pfam" id="PF08241"/>
    </source>
</evidence>
<evidence type="ECO:0000256" key="2">
    <source>
        <dbReference type="ARBA" id="ARBA00022679"/>
    </source>
</evidence>
<evidence type="ECO:0000313" key="4">
    <source>
        <dbReference type="EMBL" id="EHK57889.1"/>
    </source>
</evidence>
<dbReference type="AlphaFoldDB" id="H0HMX7"/>
<dbReference type="GO" id="GO:0032259">
    <property type="term" value="P:methylation"/>
    <property type="evidence" value="ECO:0007669"/>
    <property type="project" value="UniProtKB-KW"/>
</dbReference>
<dbReference type="InterPro" id="IPR013216">
    <property type="entry name" value="Methyltransf_11"/>
</dbReference>
<sequence length="338" mass="36405">RRPSHGGYGKRLDLRHRIGHEVAALTDHSRSAGKRSALGSSLKRNSVPLQKLFDTELSIARKRRALAQAVPGADFLMERAAEDLGERLSAVERRFTKAVALYCVTPAARDAVLATGKAEEVIQIEADAAFLADSPGFVAEPEHLPLEAGSIDLAVSLLALQEANDIPGMLVQIRRALKPDGLFLGCMAGAATLFELRDSLLAAEVELHGGASPRVIPFTDVRDAGALLQRAGFALPVADVETVTVRYDNLFGLMADLRGMGATNALEARSRRPATRTLFARAAQIYAERHSDADGRIRATFSLVWMSGWTPDPSQQKPLKPGSAQVSLTKILGDVKDQ</sequence>
<organism evidence="4 5">
    <name type="scientific">Mesorhizobium alhagi CCNWXJ12-2</name>
    <dbReference type="NCBI Taxonomy" id="1107882"/>
    <lineage>
        <taxon>Bacteria</taxon>
        <taxon>Pseudomonadati</taxon>
        <taxon>Pseudomonadota</taxon>
        <taxon>Alphaproteobacteria</taxon>
        <taxon>Hyphomicrobiales</taxon>
        <taxon>Phyllobacteriaceae</taxon>
        <taxon>Allomesorhizobium</taxon>
    </lineage>
</organism>
<reference evidence="4 5" key="1">
    <citation type="journal article" date="2012" name="J. Bacteriol.">
        <title>Draft Genome Sequence of Mesorhizobium alhagi CCNWXJ12-2T, a Novel Salt-Resistant Species Isolated from the Desert of Northwestern China.</title>
        <authorList>
            <person name="Zhou M."/>
            <person name="Chen W."/>
            <person name="Chen H."/>
            <person name="Wei G."/>
        </authorList>
    </citation>
    <scope>NUCLEOTIDE SEQUENCE [LARGE SCALE GENOMIC DNA]</scope>
    <source>
        <strain evidence="4 5">CCNWXJ12-2</strain>
    </source>
</reference>
<dbReference type="InterPro" id="IPR050602">
    <property type="entry name" value="Malonyl-ACP_OMT"/>
</dbReference>
<dbReference type="PANTHER" id="PTHR13090">
    <property type="entry name" value="ARGININE-HYDROXYLASE NDUFAF5, MITOCHONDRIAL"/>
    <property type="match status" value="1"/>
</dbReference>